<dbReference type="Pfam" id="PF00561">
    <property type="entry name" value="Abhydrolase_1"/>
    <property type="match status" value="1"/>
</dbReference>
<dbReference type="STRING" id="947013.SAMN04488109_1379"/>
<dbReference type="SUPFAM" id="SSF53474">
    <property type="entry name" value="alpha/beta-Hydrolases"/>
    <property type="match status" value="1"/>
</dbReference>
<evidence type="ECO:0000259" key="1">
    <source>
        <dbReference type="Pfam" id="PF00561"/>
    </source>
</evidence>
<dbReference type="InterPro" id="IPR000073">
    <property type="entry name" value="AB_hydrolase_1"/>
</dbReference>
<accession>A0A1M5LSR7</accession>
<evidence type="ECO:0000313" key="2">
    <source>
        <dbReference type="EMBL" id="SHG68137.1"/>
    </source>
</evidence>
<name>A0A1M5LSR7_9BACT</name>
<sequence length="271" mass="31468">MTQKLFTYENTTLHYAVAGTGPEVLLLFHGFGQDHTAFEAFDKILSPRYTLYAFDLYFHGQSTWGIGESPLLKSYWKKIMQAFFETLPVKTFTLAAFSLGGKFALATLETFPERTKGIVLMAPDGIKTSFWYSLATYPLFFRWLFKSMILHPGTFMALSRVLYTLGVMDKGLIRFAERQMNTREKREQVYYSWVVFRHLHFDMKTIASLVNAHNIPLTLFVGKYDKVIRPENMDRLLKHLNQYRFEVLDSGHNTIIRESLAHWKTPTETAS</sequence>
<dbReference type="InterPro" id="IPR029058">
    <property type="entry name" value="AB_hydrolase_fold"/>
</dbReference>
<proteinExistence type="predicted"/>
<dbReference type="PANTHER" id="PTHR46438">
    <property type="entry name" value="ALPHA/BETA-HYDROLASES SUPERFAMILY PROTEIN"/>
    <property type="match status" value="1"/>
</dbReference>
<dbReference type="AlphaFoldDB" id="A0A1M5LSR7"/>
<dbReference type="RefSeq" id="WP_073132201.1">
    <property type="nucleotide sequence ID" value="NZ_FQWQ01000001.1"/>
</dbReference>
<gene>
    <name evidence="2" type="ORF">SAMN04488109_1379</name>
</gene>
<dbReference type="Gene3D" id="3.40.50.1820">
    <property type="entry name" value="alpha/beta hydrolase"/>
    <property type="match status" value="1"/>
</dbReference>
<keyword evidence="3" id="KW-1185">Reference proteome</keyword>
<protein>
    <submittedName>
        <fullName evidence="2">Pimeloyl-ACP methyl ester carboxylesterase</fullName>
    </submittedName>
</protein>
<dbReference type="Proteomes" id="UP000184212">
    <property type="component" value="Unassembled WGS sequence"/>
</dbReference>
<organism evidence="2 3">
    <name type="scientific">Chryseolinea serpens</name>
    <dbReference type="NCBI Taxonomy" id="947013"/>
    <lineage>
        <taxon>Bacteria</taxon>
        <taxon>Pseudomonadati</taxon>
        <taxon>Bacteroidota</taxon>
        <taxon>Cytophagia</taxon>
        <taxon>Cytophagales</taxon>
        <taxon>Fulvivirgaceae</taxon>
        <taxon>Chryseolinea</taxon>
    </lineage>
</organism>
<evidence type="ECO:0000313" key="3">
    <source>
        <dbReference type="Proteomes" id="UP000184212"/>
    </source>
</evidence>
<dbReference type="EMBL" id="FQWQ01000001">
    <property type="protein sequence ID" value="SHG68137.1"/>
    <property type="molecule type" value="Genomic_DNA"/>
</dbReference>
<feature type="domain" description="AB hydrolase-1" evidence="1">
    <location>
        <begin position="24"/>
        <end position="256"/>
    </location>
</feature>
<reference evidence="2 3" key="1">
    <citation type="submission" date="2016-11" db="EMBL/GenBank/DDBJ databases">
        <authorList>
            <person name="Jaros S."/>
            <person name="Januszkiewicz K."/>
            <person name="Wedrychowicz H."/>
        </authorList>
    </citation>
    <scope>NUCLEOTIDE SEQUENCE [LARGE SCALE GENOMIC DNA]</scope>
    <source>
        <strain evidence="2 3">DSM 24574</strain>
    </source>
</reference>
<dbReference type="OrthoDB" id="975949at2"/>